<dbReference type="Gene3D" id="1.20.58.310">
    <property type="entry name" value="Polyphosphate kinase N-terminal domain"/>
    <property type="match status" value="1"/>
</dbReference>
<feature type="domain" description="Polyphosphate kinase C-terminal" evidence="13">
    <location>
        <begin position="503"/>
        <end position="674"/>
    </location>
</feature>
<dbReference type="AlphaFoldDB" id="A0A2V1MWQ1"/>
<evidence type="ECO:0000256" key="7">
    <source>
        <dbReference type="ARBA" id="ARBA00022842"/>
    </source>
</evidence>
<feature type="binding site" evidence="8">
    <location>
        <position position="49"/>
    </location>
    <ligand>
        <name>ATP</name>
        <dbReference type="ChEBI" id="CHEBI:30616"/>
    </ligand>
</feature>
<evidence type="ECO:0000256" key="4">
    <source>
        <dbReference type="ARBA" id="ARBA00022741"/>
    </source>
</evidence>
<dbReference type="Gene3D" id="3.30.1840.10">
    <property type="entry name" value="Polyphosphate kinase middle domain"/>
    <property type="match status" value="1"/>
</dbReference>
<dbReference type="Pfam" id="PF13089">
    <property type="entry name" value="PP_kinase_N"/>
    <property type="match status" value="1"/>
</dbReference>
<dbReference type="CDD" id="cd09165">
    <property type="entry name" value="PLDc_PaPPK1_C1_like"/>
    <property type="match status" value="1"/>
</dbReference>
<dbReference type="NCBIfam" id="NF003917">
    <property type="entry name" value="PRK05443.1-1"/>
    <property type="match status" value="1"/>
</dbReference>
<dbReference type="FunFam" id="3.30.870.10:FF:000001">
    <property type="entry name" value="Polyphosphate kinase"/>
    <property type="match status" value="1"/>
</dbReference>
<dbReference type="SUPFAM" id="SSF140356">
    <property type="entry name" value="PPK N-terminal domain-like"/>
    <property type="match status" value="1"/>
</dbReference>
<dbReference type="Pfam" id="PF02503">
    <property type="entry name" value="PP_kinase"/>
    <property type="match status" value="1"/>
</dbReference>
<dbReference type="InterPro" id="IPR036832">
    <property type="entry name" value="PPK_N_dom_sf"/>
</dbReference>
<evidence type="ECO:0000256" key="8">
    <source>
        <dbReference type="HAMAP-Rule" id="MF_00347"/>
    </source>
</evidence>
<dbReference type="Gene3D" id="3.30.870.10">
    <property type="entry name" value="Endonuclease Chain A"/>
    <property type="match status" value="2"/>
</dbReference>
<dbReference type="GO" id="GO:0046872">
    <property type="term" value="F:metal ion binding"/>
    <property type="evidence" value="ECO:0007669"/>
    <property type="project" value="UniProtKB-KW"/>
</dbReference>
<comment type="cofactor">
    <cofactor evidence="8">
        <name>Mg(2+)</name>
        <dbReference type="ChEBI" id="CHEBI:18420"/>
    </cofactor>
</comment>
<dbReference type="EMBL" id="QCXQ01000006">
    <property type="protein sequence ID" value="PWF99468.1"/>
    <property type="molecule type" value="Genomic_DNA"/>
</dbReference>
<feature type="compositionally biased region" description="Polar residues" evidence="10">
    <location>
        <begin position="699"/>
        <end position="711"/>
    </location>
</feature>
<keyword evidence="7 8" id="KW-0460">Magnesium</keyword>
<dbReference type="NCBIfam" id="NF003921">
    <property type="entry name" value="PRK05443.2-2"/>
    <property type="match status" value="1"/>
</dbReference>
<comment type="caution">
    <text evidence="15">The sequence shown here is derived from an EMBL/GenBank/DDBJ whole genome shotgun (WGS) entry which is preliminary data.</text>
</comment>
<dbReference type="GO" id="GO:0005524">
    <property type="term" value="F:ATP binding"/>
    <property type="evidence" value="ECO:0007669"/>
    <property type="project" value="UniProtKB-KW"/>
</dbReference>
<feature type="domain" description="Polyphosphate kinase middle" evidence="11">
    <location>
        <begin position="125"/>
        <end position="301"/>
    </location>
</feature>
<keyword evidence="5 8" id="KW-0418">Kinase</keyword>
<dbReference type="GO" id="GO:0006799">
    <property type="term" value="P:polyphosphate biosynthetic process"/>
    <property type="evidence" value="ECO:0007669"/>
    <property type="project" value="UniProtKB-UniRule"/>
</dbReference>
<dbReference type="InterPro" id="IPR025200">
    <property type="entry name" value="PPK_C_dom2"/>
</dbReference>
<dbReference type="InterPro" id="IPR025198">
    <property type="entry name" value="PPK_N_dom"/>
</dbReference>
<evidence type="ECO:0000256" key="5">
    <source>
        <dbReference type="ARBA" id="ARBA00022777"/>
    </source>
</evidence>
<comment type="similarity">
    <text evidence="8 9">Belongs to the polyphosphate kinase 1 (PPK1) family.</text>
</comment>
<keyword evidence="6 8" id="KW-0067">ATP-binding</keyword>
<organism evidence="15 16">
    <name type="scientific">Levilactobacillus bambusae</name>
    <dbReference type="NCBI Taxonomy" id="2024736"/>
    <lineage>
        <taxon>Bacteria</taxon>
        <taxon>Bacillati</taxon>
        <taxon>Bacillota</taxon>
        <taxon>Bacilli</taxon>
        <taxon>Lactobacillales</taxon>
        <taxon>Lactobacillaceae</taxon>
        <taxon>Levilactobacillus</taxon>
    </lineage>
</organism>
<dbReference type="SUPFAM" id="SSF143724">
    <property type="entry name" value="PHP14-like"/>
    <property type="match status" value="1"/>
</dbReference>
<dbReference type="EC" id="2.7.4.1" evidence="8 9"/>
<evidence type="ECO:0000259" key="13">
    <source>
        <dbReference type="Pfam" id="PF13090"/>
    </source>
</evidence>
<protein>
    <recommendedName>
        <fullName evidence="8 9">Polyphosphate kinase</fullName>
        <ecNumber evidence="8 9">2.7.4.1</ecNumber>
    </recommendedName>
    <alternativeName>
        <fullName evidence="8">ATP-polyphosphate phosphotransferase</fullName>
    </alternativeName>
    <alternativeName>
        <fullName evidence="8">Polyphosphoric acid kinase</fullName>
    </alternativeName>
</protein>
<feature type="domain" description="Polyphosphate kinase C-terminal" evidence="14">
    <location>
        <begin position="331"/>
        <end position="496"/>
    </location>
</feature>
<keyword evidence="3 8" id="KW-0479">Metal-binding</keyword>
<dbReference type="Pfam" id="PF13090">
    <property type="entry name" value="PP_kinase_C"/>
    <property type="match status" value="1"/>
</dbReference>
<evidence type="ECO:0000256" key="2">
    <source>
        <dbReference type="ARBA" id="ARBA00022679"/>
    </source>
</evidence>
<dbReference type="Pfam" id="PF17941">
    <property type="entry name" value="PP_kinase_C_1"/>
    <property type="match status" value="1"/>
</dbReference>
<keyword evidence="1 8" id="KW-0597">Phosphoprotein</keyword>
<name>A0A2V1MWQ1_9LACO</name>
<evidence type="ECO:0000256" key="10">
    <source>
        <dbReference type="SAM" id="MobiDB-lite"/>
    </source>
</evidence>
<dbReference type="PIRSF" id="PIRSF015589">
    <property type="entry name" value="PP_kinase"/>
    <property type="match status" value="1"/>
</dbReference>
<evidence type="ECO:0000313" key="16">
    <source>
        <dbReference type="Proteomes" id="UP000245080"/>
    </source>
</evidence>
<dbReference type="CDD" id="cd09168">
    <property type="entry name" value="PLDc_PaPPK1_C2_like"/>
    <property type="match status" value="1"/>
</dbReference>
<feature type="region of interest" description="Disordered" evidence="10">
    <location>
        <begin position="689"/>
        <end position="723"/>
    </location>
</feature>
<feature type="binding site" evidence="8">
    <location>
        <position position="375"/>
    </location>
    <ligand>
        <name>Mg(2+)</name>
        <dbReference type="ChEBI" id="CHEBI:18420"/>
    </ligand>
</feature>
<dbReference type="InterPro" id="IPR024953">
    <property type="entry name" value="PP_kinase_middle"/>
</dbReference>
<feature type="domain" description="Polyphosphate kinase N-terminal" evidence="12">
    <location>
        <begin position="11"/>
        <end position="116"/>
    </location>
</feature>
<dbReference type="NCBIfam" id="TIGR03705">
    <property type="entry name" value="poly_P_kin"/>
    <property type="match status" value="1"/>
</dbReference>
<evidence type="ECO:0000259" key="14">
    <source>
        <dbReference type="Pfam" id="PF17941"/>
    </source>
</evidence>
<dbReference type="InterPro" id="IPR003414">
    <property type="entry name" value="PP_kinase"/>
</dbReference>
<evidence type="ECO:0000259" key="11">
    <source>
        <dbReference type="Pfam" id="PF02503"/>
    </source>
</evidence>
<comment type="PTM">
    <text evidence="8 9">An intermediate of this reaction is the autophosphorylated ppk in which a phosphate is covalently linked to a histidine residue through a N-P bond.</text>
</comment>
<dbReference type="PANTHER" id="PTHR30218">
    <property type="entry name" value="POLYPHOSPHATE KINASE"/>
    <property type="match status" value="1"/>
</dbReference>
<comment type="catalytic activity">
    <reaction evidence="8 9">
        <text>[phosphate](n) + ATP = [phosphate](n+1) + ADP</text>
        <dbReference type="Rhea" id="RHEA:19573"/>
        <dbReference type="Rhea" id="RHEA-COMP:9859"/>
        <dbReference type="Rhea" id="RHEA-COMP:14280"/>
        <dbReference type="ChEBI" id="CHEBI:16838"/>
        <dbReference type="ChEBI" id="CHEBI:30616"/>
        <dbReference type="ChEBI" id="CHEBI:456216"/>
        <dbReference type="EC" id="2.7.4.1"/>
    </reaction>
</comment>
<feature type="binding site" evidence="8">
    <location>
        <position position="564"/>
    </location>
    <ligand>
        <name>ATP</name>
        <dbReference type="ChEBI" id="CHEBI:30616"/>
    </ligand>
</feature>
<dbReference type="NCBIfam" id="NF003920">
    <property type="entry name" value="PRK05443.2-1"/>
    <property type="match status" value="1"/>
</dbReference>
<keyword evidence="4 8" id="KW-0547">Nucleotide-binding</keyword>
<evidence type="ECO:0000313" key="15">
    <source>
        <dbReference type="EMBL" id="PWF99468.1"/>
    </source>
</evidence>
<feature type="binding site" evidence="8">
    <location>
        <position position="405"/>
    </location>
    <ligand>
        <name>Mg(2+)</name>
        <dbReference type="ChEBI" id="CHEBI:18420"/>
    </ligand>
</feature>
<evidence type="ECO:0000256" key="6">
    <source>
        <dbReference type="ARBA" id="ARBA00022840"/>
    </source>
</evidence>
<feature type="compositionally biased region" description="Basic and acidic residues" evidence="10">
    <location>
        <begin position="689"/>
        <end position="698"/>
    </location>
</feature>
<feature type="active site" description="Phosphohistidine intermediate" evidence="8">
    <location>
        <position position="435"/>
    </location>
</feature>
<dbReference type="SUPFAM" id="SSF56024">
    <property type="entry name" value="Phospholipase D/nuclease"/>
    <property type="match status" value="2"/>
</dbReference>
<dbReference type="InterPro" id="IPR041108">
    <property type="entry name" value="PP_kinase_C_1"/>
</dbReference>
<dbReference type="OrthoDB" id="9761456at2"/>
<dbReference type="PANTHER" id="PTHR30218:SF0">
    <property type="entry name" value="POLYPHOSPHATE KINASE"/>
    <property type="match status" value="1"/>
</dbReference>
<evidence type="ECO:0000256" key="1">
    <source>
        <dbReference type="ARBA" id="ARBA00022553"/>
    </source>
</evidence>
<keyword evidence="16" id="KW-1185">Reference proteome</keyword>
<comment type="function">
    <text evidence="8 9">Catalyzes the reversible transfer of the terminal phosphate of ATP to form a long-chain polyphosphate (polyP).</text>
</comment>
<feature type="binding site" evidence="8">
    <location>
        <position position="592"/>
    </location>
    <ligand>
        <name>ATP</name>
        <dbReference type="ChEBI" id="CHEBI:30616"/>
    </ligand>
</feature>
<dbReference type="HAMAP" id="MF_00347">
    <property type="entry name" value="Polyphosphate_kinase"/>
    <property type="match status" value="1"/>
</dbReference>
<sequence length="723" mass="82808">MTIDFHNPDYYTNRELSWFDFNFRCLEEARDKNNPLLERLRFLGITQSNVDEFFSVRVASVAKLVDVNYDKPDAAGMTPREQLIAIHEKAHQQVSQQYSTLKRSLLPLLADINVHLLRPEDLTPKQTEYIEKYFNDELYPALTPMAVDTSRPFPFIGSNTLNIALRVNKRGHTTEQQFATLQVPDVFSRVVSLPDAENDFILLDDIIKQYIGRLFINYDVQEAATYRVLRDMDLDVADEDTSDLLKEVQQQLKQREHGPVMRLEVAKKMSKKLRHKLAESLDVPEFAVYDIPGPIDLTFCNEMAKKVTGHDDLNYPPFKSYQNPALDSHHNIFDTIRQRDYIMQHPYDSFNPVTELIHQAAIDPDVLAIKMTLYRVSGNSPIIKDLGTAAENGKQVTVLLEVKARFDEEHNVHWARTLEKKGCHVIYGLMGLKTHCKLALVVRREEDGIRRYMHMGTGNYNDVTARFYTDLSLLTANTEMGIDASNIFNMLSGFSEPPYFHLLHISPNGIRDFLTEKIHNEIKNAKAGLSAHIWMKMNSLSDADMIAELYEASAAGVKVDLLVRGICCLNVGIKGVSENITVHSIVGRFLEHSRIYCFENQGDEQVYLSSADLMTRNLNRRVELLFPVMQPDTRERVITIFKTLWADNVKTRCLLPDGVYKHVGHRGTEPHNAQREFIRGAEIKVMADQEARAKDLEASSHQFQPLMSPHNQPEPFSDENKED</sequence>
<feature type="binding site" evidence="8">
    <location>
        <position position="468"/>
    </location>
    <ligand>
        <name>ATP</name>
        <dbReference type="ChEBI" id="CHEBI:30616"/>
    </ligand>
</feature>
<evidence type="ECO:0000256" key="9">
    <source>
        <dbReference type="RuleBase" id="RU003800"/>
    </source>
</evidence>
<evidence type="ECO:0000256" key="3">
    <source>
        <dbReference type="ARBA" id="ARBA00022723"/>
    </source>
</evidence>
<dbReference type="GO" id="GO:0008976">
    <property type="term" value="F:polyphosphate kinase activity"/>
    <property type="evidence" value="ECO:0007669"/>
    <property type="project" value="UniProtKB-UniRule"/>
</dbReference>
<dbReference type="InterPro" id="IPR036830">
    <property type="entry name" value="PP_kinase_middle_dom_sf"/>
</dbReference>
<dbReference type="GO" id="GO:0009358">
    <property type="term" value="C:polyphosphate kinase complex"/>
    <property type="evidence" value="ECO:0007669"/>
    <property type="project" value="InterPro"/>
</dbReference>
<evidence type="ECO:0000259" key="12">
    <source>
        <dbReference type="Pfam" id="PF13089"/>
    </source>
</evidence>
<proteinExistence type="inferred from homology"/>
<dbReference type="Proteomes" id="UP000245080">
    <property type="component" value="Unassembled WGS sequence"/>
</dbReference>
<dbReference type="NCBIfam" id="NF003918">
    <property type="entry name" value="PRK05443.1-2"/>
    <property type="match status" value="1"/>
</dbReference>
<keyword evidence="2 8" id="KW-0808">Transferase</keyword>
<accession>A0A2V1MWQ1</accession>
<reference evidence="15 16" key="1">
    <citation type="journal article" date="2018" name="Int. J. Syst. Evol. Microbiol.">
        <title>Lactobacillus bambusae sp. nov., isolated from a traditional fermented Ma-bamboo shoots of Taiwan.</title>
        <authorList>
            <person name="Wang L.-T."/>
        </authorList>
    </citation>
    <scope>NUCLEOTIDE SEQUENCE [LARGE SCALE GENOMIC DNA]</scope>
    <source>
        <strain evidence="15 16">BS-W1</strain>
    </source>
</reference>
<gene>
    <name evidence="8" type="primary">ppk</name>
    <name evidence="15" type="ORF">DCM90_08440</name>
</gene>